<reference evidence="1 2" key="2">
    <citation type="journal article" date="2022" name="Mol. Ecol. Resour.">
        <title>The genomes of chicory, endive, great burdock and yacon provide insights into Asteraceae paleo-polyploidization history and plant inulin production.</title>
        <authorList>
            <person name="Fan W."/>
            <person name="Wang S."/>
            <person name="Wang H."/>
            <person name="Wang A."/>
            <person name="Jiang F."/>
            <person name="Liu H."/>
            <person name="Zhao H."/>
            <person name="Xu D."/>
            <person name="Zhang Y."/>
        </authorList>
    </citation>
    <scope>NUCLEOTIDE SEQUENCE [LARGE SCALE GENOMIC DNA]</scope>
    <source>
        <strain evidence="2">cv. Yunnan</strain>
        <tissue evidence="1">Leaves</tissue>
    </source>
</reference>
<keyword evidence="2" id="KW-1185">Reference proteome</keyword>
<protein>
    <submittedName>
        <fullName evidence="1">Uncharacterized protein</fullName>
    </submittedName>
</protein>
<dbReference type="EMBL" id="CM042018">
    <property type="protein sequence ID" value="KAI3825977.1"/>
    <property type="molecule type" value="Genomic_DNA"/>
</dbReference>
<sequence>MHVVLPRRDVLVRFEDLAPHIRVNEKWLHDALMSNVIHISYYPEPLLVMADVSSLWDTPLLQPVAIEGGVGGSYLHTDLLELIKRSGSGIEFSHKRVVLSSLGIEASHLSWLVDLLPLCKFFLFLLFQVLKLLLCSNLAKLPVMVLFSGGFPLPLPSFPEVNMSVRKAIVASESLSPITMELGNVVVETSSDLPGVLFFGDHLTPCSGELHVSFNPSSFKLIVQELACVVLIRRMRGGHQSYSFSSLRGAWLGF</sequence>
<name>A0ACB9K146_9ASTR</name>
<accession>A0ACB9K146</accession>
<gene>
    <name evidence="1" type="ORF">L1987_00016</name>
</gene>
<evidence type="ECO:0000313" key="2">
    <source>
        <dbReference type="Proteomes" id="UP001056120"/>
    </source>
</evidence>
<proteinExistence type="predicted"/>
<reference evidence="2" key="1">
    <citation type="journal article" date="2022" name="Mol. Ecol. Resour.">
        <title>The genomes of chicory, endive, great burdock and yacon provide insights into Asteraceae palaeo-polyploidization history and plant inulin production.</title>
        <authorList>
            <person name="Fan W."/>
            <person name="Wang S."/>
            <person name="Wang H."/>
            <person name="Wang A."/>
            <person name="Jiang F."/>
            <person name="Liu H."/>
            <person name="Zhao H."/>
            <person name="Xu D."/>
            <person name="Zhang Y."/>
        </authorList>
    </citation>
    <scope>NUCLEOTIDE SEQUENCE [LARGE SCALE GENOMIC DNA]</scope>
    <source>
        <strain evidence="2">cv. Yunnan</strain>
    </source>
</reference>
<dbReference type="Proteomes" id="UP001056120">
    <property type="component" value="Linkage Group LG01"/>
</dbReference>
<organism evidence="1 2">
    <name type="scientific">Smallanthus sonchifolius</name>
    <dbReference type="NCBI Taxonomy" id="185202"/>
    <lineage>
        <taxon>Eukaryota</taxon>
        <taxon>Viridiplantae</taxon>
        <taxon>Streptophyta</taxon>
        <taxon>Embryophyta</taxon>
        <taxon>Tracheophyta</taxon>
        <taxon>Spermatophyta</taxon>
        <taxon>Magnoliopsida</taxon>
        <taxon>eudicotyledons</taxon>
        <taxon>Gunneridae</taxon>
        <taxon>Pentapetalae</taxon>
        <taxon>asterids</taxon>
        <taxon>campanulids</taxon>
        <taxon>Asterales</taxon>
        <taxon>Asteraceae</taxon>
        <taxon>Asteroideae</taxon>
        <taxon>Heliantheae alliance</taxon>
        <taxon>Millerieae</taxon>
        <taxon>Smallanthus</taxon>
    </lineage>
</organism>
<evidence type="ECO:0000313" key="1">
    <source>
        <dbReference type="EMBL" id="KAI3825977.1"/>
    </source>
</evidence>
<comment type="caution">
    <text evidence="1">The sequence shown here is derived from an EMBL/GenBank/DDBJ whole genome shotgun (WGS) entry which is preliminary data.</text>
</comment>